<dbReference type="EMBL" id="WNXD01000001">
    <property type="protein sequence ID" value="MBB2145449.1"/>
    <property type="molecule type" value="Genomic_DNA"/>
</dbReference>
<gene>
    <name evidence="1" type="ORF">GM921_08145</name>
</gene>
<dbReference type="PANTHER" id="PTHR33221">
    <property type="entry name" value="WINGED HELIX-TURN-HELIX TRANSCRIPTIONAL REGULATOR, RRF2 FAMILY"/>
    <property type="match status" value="1"/>
</dbReference>
<dbReference type="InterPro" id="IPR000944">
    <property type="entry name" value="Tscrpt_reg_Rrf2"/>
</dbReference>
<dbReference type="Pfam" id="PF02082">
    <property type="entry name" value="Rrf2"/>
    <property type="match status" value="1"/>
</dbReference>
<dbReference type="GO" id="GO:0003700">
    <property type="term" value="F:DNA-binding transcription factor activity"/>
    <property type="evidence" value="ECO:0007669"/>
    <property type="project" value="TreeGrafter"/>
</dbReference>
<evidence type="ECO:0000313" key="1">
    <source>
        <dbReference type="EMBL" id="MBB2145449.1"/>
    </source>
</evidence>
<sequence>MNNGRFAIALHILTLLDKANGELLSSEYLAGSININPAMVRKELINLRNNGFVQSKEGKNGGSSLAISANEIALGAVYQSVKQTALLGSQKNTPNPKCPVGENINEHLNNLYNDTELVLIEQLSKQNLADFSSKFN</sequence>
<dbReference type="InterPro" id="IPR036390">
    <property type="entry name" value="WH_DNA-bd_sf"/>
</dbReference>
<protein>
    <submittedName>
        <fullName evidence="1">Transcriptional regulator</fullName>
    </submittedName>
</protein>
<dbReference type="Gene3D" id="1.10.10.10">
    <property type="entry name" value="Winged helix-like DNA-binding domain superfamily/Winged helix DNA-binding domain"/>
    <property type="match status" value="1"/>
</dbReference>
<proteinExistence type="predicted"/>
<name>A0A923E0R5_9SPHI</name>
<keyword evidence="2" id="KW-1185">Reference proteome</keyword>
<dbReference type="InterPro" id="IPR036388">
    <property type="entry name" value="WH-like_DNA-bd_sf"/>
</dbReference>
<dbReference type="Proteomes" id="UP000601055">
    <property type="component" value="Unassembled WGS sequence"/>
</dbReference>
<comment type="caution">
    <text evidence="1">The sequence shown here is derived from an EMBL/GenBank/DDBJ whole genome shotgun (WGS) entry which is preliminary data.</text>
</comment>
<accession>A0A923E0R5</accession>
<organism evidence="1 2">
    <name type="scientific">Pedobacter planticolens</name>
    <dbReference type="NCBI Taxonomy" id="2679964"/>
    <lineage>
        <taxon>Bacteria</taxon>
        <taxon>Pseudomonadati</taxon>
        <taxon>Bacteroidota</taxon>
        <taxon>Sphingobacteriia</taxon>
        <taxon>Sphingobacteriales</taxon>
        <taxon>Sphingobacteriaceae</taxon>
        <taxon>Pedobacter</taxon>
    </lineage>
</organism>
<dbReference type="GO" id="GO:0005829">
    <property type="term" value="C:cytosol"/>
    <property type="evidence" value="ECO:0007669"/>
    <property type="project" value="TreeGrafter"/>
</dbReference>
<dbReference type="AlphaFoldDB" id="A0A923E0R5"/>
<dbReference type="PANTHER" id="PTHR33221:SF15">
    <property type="entry name" value="HTH-TYPE TRANSCRIPTIONAL REGULATOR YWGB-RELATED"/>
    <property type="match status" value="1"/>
</dbReference>
<dbReference type="RefSeq" id="WP_182922099.1">
    <property type="nucleotide sequence ID" value="NZ_WNXD01000001.1"/>
</dbReference>
<reference evidence="1" key="1">
    <citation type="submission" date="2019-11" db="EMBL/GenBank/DDBJ databases">
        <title>Description of Pedobacter sp. LMG 31464T.</title>
        <authorList>
            <person name="Carlier A."/>
            <person name="Qi S."/>
            <person name="Vandamme P."/>
        </authorList>
    </citation>
    <scope>NUCLEOTIDE SEQUENCE</scope>
    <source>
        <strain evidence="1">LMG 31464</strain>
    </source>
</reference>
<evidence type="ECO:0000313" key="2">
    <source>
        <dbReference type="Proteomes" id="UP000601055"/>
    </source>
</evidence>
<dbReference type="SUPFAM" id="SSF46785">
    <property type="entry name" value="Winged helix' DNA-binding domain"/>
    <property type="match status" value="1"/>
</dbReference>
<dbReference type="PROSITE" id="PS51197">
    <property type="entry name" value="HTH_RRF2_2"/>
    <property type="match status" value="1"/>
</dbReference>